<dbReference type="EMBL" id="BAAAZN010000006">
    <property type="protein sequence ID" value="GAA3545451.1"/>
    <property type="molecule type" value="Genomic_DNA"/>
</dbReference>
<protein>
    <submittedName>
        <fullName evidence="2">Uncharacterized protein</fullName>
    </submittedName>
</protein>
<evidence type="ECO:0000313" key="2">
    <source>
        <dbReference type="EMBL" id="GAA3545451.1"/>
    </source>
</evidence>
<accession>A0ABP6W4V2</accession>
<sequence length="104" mass="10558">MGYKFSLVLNRELTDEESVALKSAIRADVSFGDDTLPTDAAVPVAKLDIDDEVTPTLAESIEAAFEAVRGIEGLSVPGLSVPAQPAGPVSEDAPAGSETAGSAA</sequence>
<gene>
    <name evidence="2" type="ORF">GCM10022222_31300</name>
</gene>
<keyword evidence="3" id="KW-1185">Reference proteome</keyword>
<feature type="region of interest" description="Disordered" evidence="1">
    <location>
        <begin position="79"/>
        <end position="104"/>
    </location>
</feature>
<proteinExistence type="predicted"/>
<dbReference type="Proteomes" id="UP001500689">
    <property type="component" value="Unassembled WGS sequence"/>
</dbReference>
<comment type="caution">
    <text evidence="2">The sequence shown here is derived from an EMBL/GenBank/DDBJ whole genome shotgun (WGS) entry which is preliminary data.</text>
</comment>
<organism evidence="2 3">
    <name type="scientific">Amycolatopsis ultiminotia</name>
    <dbReference type="NCBI Taxonomy" id="543629"/>
    <lineage>
        <taxon>Bacteria</taxon>
        <taxon>Bacillati</taxon>
        <taxon>Actinomycetota</taxon>
        <taxon>Actinomycetes</taxon>
        <taxon>Pseudonocardiales</taxon>
        <taxon>Pseudonocardiaceae</taxon>
        <taxon>Amycolatopsis</taxon>
    </lineage>
</organism>
<name>A0ABP6W4V2_9PSEU</name>
<reference evidence="3" key="1">
    <citation type="journal article" date="2019" name="Int. J. Syst. Evol. Microbiol.">
        <title>The Global Catalogue of Microorganisms (GCM) 10K type strain sequencing project: providing services to taxonomists for standard genome sequencing and annotation.</title>
        <authorList>
            <consortium name="The Broad Institute Genomics Platform"/>
            <consortium name="The Broad Institute Genome Sequencing Center for Infectious Disease"/>
            <person name="Wu L."/>
            <person name="Ma J."/>
        </authorList>
    </citation>
    <scope>NUCLEOTIDE SEQUENCE [LARGE SCALE GENOMIC DNA]</scope>
    <source>
        <strain evidence="3">JCM 16898</strain>
    </source>
</reference>
<dbReference type="RefSeq" id="WP_344860230.1">
    <property type="nucleotide sequence ID" value="NZ_BAAAZN010000006.1"/>
</dbReference>
<evidence type="ECO:0000256" key="1">
    <source>
        <dbReference type="SAM" id="MobiDB-lite"/>
    </source>
</evidence>
<evidence type="ECO:0000313" key="3">
    <source>
        <dbReference type="Proteomes" id="UP001500689"/>
    </source>
</evidence>